<proteinExistence type="predicted"/>
<keyword evidence="2" id="KW-1185">Reference proteome</keyword>
<sequence>MFQTVKFPKLSEAKLKEGVFTGLDIRKLLPDSLFPETMWNKEKEVWDSFRDGVHRLLENTKDPLHKTILQCMLTEYEAQGCNMSLKVHFLHSYIVKSRVKDFTRMSVISRDDTKEDGTSTC</sequence>
<dbReference type="Proteomes" id="UP000499080">
    <property type="component" value="Unassembled WGS sequence"/>
</dbReference>
<dbReference type="OrthoDB" id="7999790at2759"/>
<dbReference type="PANTHER" id="PTHR46114:SF1">
    <property type="entry name" value="ZAD DOMAIN-CONTAINING PROTEIN"/>
    <property type="match status" value="1"/>
</dbReference>
<evidence type="ECO:0000313" key="2">
    <source>
        <dbReference type="Proteomes" id="UP000499080"/>
    </source>
</evidence>
<name>A0A4Y2CXV5_ARAVE</name>
<dbReference type="AlphaFoldDB" id="A0A4Y2CXV5"/>
<evidence type="ECO:0000313" key="1">
    <source>
        <dbReference type="EMBL" id="GBM08667.1"/>
    </source>
</evidence>
<protein>
    <submittedName>
        <fullName evidence="1">Uncharacterized protein</fullName>
    </submittedName>
</protein>
<comment type="caution">
    <text evidence="1">The sequence shown here is derived from an EMBL/GenBank/DDBJ whole genome shotgun (WGS) entry which is preliminary data.</text>
</comment>
<gene>
    <name evidence="1" type="ORF">AVEN_52753_1</name>
</gene>
<reference evidence="1 2" key="1">
    <citation type="journal article" date="2019" name="Sci. Rep.">
        <title>Orb-weaving spider Araneus ventricosus genome elucidates the spidroin gene catalogue.</title>
        <authorList>
            <person name="Kono N."/>
            <person name="Nakamura H."/>
            <person name="Ohtoshi R."/>
            <person name="Moran D.A.P."/>
            <person name="Shinohara A."/>
            <person name="Yoshida Y."/>
            <person name="Fujiwara M."/>
            <person name="Mori M."/>
            <person name="Tomita M."/>
            <person name="Arakawa K."/>
        </authorList>
    </citation>
    <scope>NUCLEOTIDE SEQUENCE [LARGE SCALE GENOMIC DNA]</scope>
</reference>
<accession>A0A4Y2CXV5</accession>
<dbReference type="EMBL" id="BGPR01000260">
    <property type="protein sequence ID" value="GBM08667.1"/>
    <property type="molecule type" value="Genomic_DNA"/>
</dbReference>
<dbReference type="PANTHER" id="PTHR46114">
    <property type="entry name" value="APPLE DOMAIN-CONTAINING PROTEIN"/>
    <property type="match status" value="1"/>
</dbReference>
<organism evidence="1 2">
    <name type="scientific">Araneus ventricosus</name>
    <name type="common">Orbweaver spider</name>
    <name type="synonym">Epeira ventricosa</name>
    <dbReference type="NCBI Taxonomy" id="182803"/>
    <lineage>
        <taxon>Eukaryota</taxon>
        <taxon>Metazoa</taxon>
        <taxon>Ecdysozoa</taxon>
        <taxon>Arthropoda</taxon>
        <taxon>Chelicerata</taxon>
        <taxon>Arachnida</taxon>
        <taxon>Araneae</taxon>
        <taxon>Araneomorphae</taxon>
        <taxon>Entelegynae</taxon>
        <taxon>Araneoidea</taxon>
        <taxon>Araneidae</taxon>
        <taxon>Araneus</taxon>
    </lineage>
</organism>